<feature type="non-terminal residue" evidence="2">
    <location>
        <position position="92"/>
    </location>
</feature>
<dbReference type="Proteomes" id="UP000299102">
    <property type="component" value="Unassembled WGS sequence"/>
</dbReference>
<keyword evidence="1" id="KW-0472">Membrane</keyword>
<keyword evidence="1" id="KW-0812">Transmembrane</keyword>
<dbReference type="OrthoDB" id="7489828at2759"/>
<keyword evidence="1" id="KW-1133">Transmembrane helix</keyword>
<name>A0A4C1TDD4_EUMVA</name>
<dbReference type="AlphaFoldDB" id="A0A4C1TDD4"/>
<proteinExistence type="predicted"/>
<evidence type="ECO:0000256" key="1">
    <source>
        <dbReference type="SAM" id="Phobius"/>
    </source>
</evidence>
<organism evidence="2 3">
    <name type="scientific">Eumeta variegata</name>
    <name type="common">Bagworm moth</name>
    <name type="synonym">Eumeta japonica</name>
    <dbReference type="NCBI Taxonomy" id="151549"/>
    <lineage>
        <taxon>Eukaryota</taxon>
        <taxon>Metazoa</taxon>
        <taxon>Ecdysozoa</taxon>
        <taxon>Arthropoda</taxon>
        <taxon>Hexapoda</taxon>
        <taxon>Insecta</taxon>
        <taxon>Pterygota</taxon>
        <taxon>Neoptera</taxon>
        <taxon>Endopterygota</taxon>
        <taxon>Lepidoptera</taxon>
        <taxon>Glossata</taxon>
        <taxon>Ditrysia</taxon>
        <taxon>Tineoidea</taxon>
        <taxon>Psychidae</taxon>
        <taxon>Oiketicinae</taxon>
        <taxon>Eumeta</taxon>
    </lineage>
</organism>
<sequence>MEDNKFEVLSAFNLDSTIALRHCTFRDHARRLGLPYNDFCRSCHDEDEEETVLHLHGTCRVLGGTSLILCAAILRLFFIPPILSYLSLFFSP</sequence>
<keyword evidence="3" id="KW-1185">Reference proteome</keyword>
<evidence type="ECO:0000313" key="2">
    <source>
        <dbReference type="EMBL" id="GBP12125.1"/>
    </source>
</evidence>
<dbReference type="EMBL" id="BGZK01005017">
    <property type="protein sequence ID" value="GBP12125.1"/>
    <property type="molecule type" value="Genomic_DNA"/>
</dbReference>
<accession>A0A4C1TDD4</accession>
<protein>
    <submittedName>
        <fullName evidence="2">Uncharacterized protein</fullName>
    </submittedName>
</protein>
<evidence type="ECO:0000313" key="3">
    <source>
        <dbReference type="Proteomes" id="UP000299102"/>
    </source>
</evidence>
<reference evidence="2 3" key="1">
    <citation type="journal article" date="2019" name="Commun. Biol.">
        <title>The bagworm genome reveals a unique fibroin gene that provides high tensile strength.</title>
        <authorList>
            <person name="Kono N."/>
            <person name="Nakamura H."/>
            <person name="Ohtoshi R."/>
            <person name="Tomita M."/>
            <person name="Numata K."/>
            <person name="Arakawa K."/>
        </authorList>
    </citation>
    <scope>NUCLEOTIDE SEQUENCE [LARGE SCALE GENOMIC DNA]</scope>
</reference>
<feature type="transmembrane region" description="Helical" evidence="1">
    <location>
        <begin position="67"/>
        <end position="90"/>
    </location>
</feature>
<gene>
    <name evidence="2" type="ORF">EVAR_71694_1</name>
</gene>
<comment type="caution">
    <text evidence="2">The sequence shown here is derived from an EMBL/GenBank/DDBJ whole genome shotgun (WGS) entry which is preliminary data.</text>
</comment>